<protein>
    <recommendedName>
        <fullName evidence="14">Olfactory receptor</fullName>
    </recommendedName>
</protein>
<feature type="transmembrane region" description="Helical" evidence="14">
    <location>
        <begin position="265"/>
        <end position="285"/>
    </location>
</feature>
<dbReference type="PRINTS" id="PR00245">
    <property type="entry name" value="OLFACTORYR"/>
</dbReference>
<dbReference type="SUPFAM" id="SSF81321">
    <property type="entry name" value="Family A G protein-coupled receptor-like"/>
    <property type="match status" value="1"/>
</dbReference>
<dbReference type="PROSITE" id="PS00237">
    <property type="entry name" value="G_PROTEIN_RECEP_F1_1"/>
    <property type="match status" value="1"/>
</dbReference>
<dbReference type="InterPro" id="IPR000725">
    <property type="entry name" value="Olfact_rcpt"/>
</dbReference>
<dbReference type="Ensembl" id="ENSMZET00005026963.1">
    <property type="protein sequence ID" value="ENSMZEP00005026121.1"/>
    <property type="gene ID" value="ENSMZEG00005019484.1"/>
</dbReference>
<evidence type="ECO:0000313" key="16">
    <source>
        <dbReference type="Ensembl" id="ENSMZEP00005026121.1"/>
    </source>
</evidence>
<evidence type="ECO:0000256" key="14">
    <source>
        <dbReference type="RuleBase" id="RU363047"/>
    </source>
</evidence>
<reference evidence="16" key="2">
    <citation type="submission" date="2025-08" db="UniProtKB">
        <authorList>
            <consortium name="Ensembl"/>
        </authorList>
    </citation>
    <scope>IDENTIFICATION</scope>
</reference>
<accession>A0A3P9CWC1</accession>
<feature type="transmembrane region" description="Helical" evidence="14">
    <location>
        <begin position="85"/>
        <end position="114"/>
    </location>
</feature>
<dbReference type="PANTHER" id="PTHR26451">
    <property type="entry name" value="G_PROTEIN_RECEP_F1_2 DOMAIN-CONTAINING PROTEIN"/>
    <property type="match status" value="1"/>
</dbReference>
<dbReference type="InterPro" id="IPR017452">
    <property type="entry name" value="GPCR_Rhodpsn_7TM"/>
</dbReference>
<evidence type="ECO:0000256" key="5">
    <source>
        <dbReference type="ARBA" id="ARBA00022725"/>
    </source>
</evidence>
<dbReference type="Gene3D" id="1.20.1070.10">
    <property type="entry name" value="Rhodopsin 7-helix transmembrane proteins"/>
    <property type="match status" value="1"/>
</dbReference>
<dbReference type="PRINTS" id="PR00237">
    <property type="entry name" value="GPCRRHODOPSN"/>
</dbReference>
<dbReference type="Proteomes" id="UP000265160">
    <property type="component" value="LG16"/>
</dbReference>
<keyword evidence="2 14" id="KW-1003">Cell membrane</keyword>
<dbReference type="GO" id="GO:0005549">
    <property type="term" value="F:odorant binding"/>
    <property type="evidence" value="ECO:0007669"/>
    <property type="project" value="TreeGrafter"/>
</dbReference>
<keyword evidence="7 13" id="KW-0297">G-protein coupled receptor</keyword>
<keyword evidence="10 13" id="KW-0675">Receptor</keyword>
<feature type="transmembrane region" description="Helical" evidence="14">
    <location>
        <begin position="189"/>
        <end position="211"/>
    </location>
</feature>
<evidence type="ECO:0000256" key="12">
    <source>
        <dbReference type="ARBA" id="ARBA00023224"/>
    </source>
</evidence>
<evidence type="ECO:0000256" key="6">
    <source>
        <dbReference type="ARBA" id="ARBA00022989"/>
    </source>
</evidence>
<sequence>MDIELNVTLLTLGGFKYRYLYFVIMFMVYILIICSNSTIVWLIVVQKSLHEPMYIFIAALLVNSVVLSTVIYPKLLIDFLSEKQIILYQACLFQVFLFYALSCSEFLLLSAMAYDRYVSICKPLQYPSIMRRTRVNIFLLLCWFLPAIQVAVPIAGNANTPLCNFTLKGIFCNNSSNHLYCVNSRELSIYGMVVLFNVALSPMFFILFTYIKIIIVAYQSCGNVRKKAAQTCLPHVLVLMNYSCLLTYDMVIVRLESEFPKTARFIMTLQFVTYNPLCNPIIYGLKMKEISKHLKILNKAEVL</sequence>
<dbReference type="InterPro" id="IPR000276">
    <property type="entry name" value="GPCR_Rhodpsn"/>
</dbReference>
<evidence type="ECO:0000256" key="9">
    <source>
        <dbReference type="ARBA" id="ARBA00023157"/>
    </source>
</evidence>
<dbReference type="GO" id="GO:0005886">
    <property type="term" value="C:plasma membrane"/>
    <property type="evidence" value="ECO:0007669"/>
    <property type="project" value="UniProtKB-SubCell"/>
</dbReference>
<comment type="subcellular location">
    <subcellularLocation>
        <location evidence="1 14">Cell membrane</location>
        <topology evidence="1 14">Multi-pass membrane protein</topology>
    </subcellularLocation>
</comment>
<evidence type="ECO:0000256" key="10">
    <source>
        <dbReference type="ARBA" id="ARBA00023170"/>
    </source>
</evidence>
<keyword evidence="5 14" id="KW-0552">Olfaction</keyword>
<dbReference type="PROSITE" id="PS50262">
    <property type="entry name" value="G_PROTEIN_RECEP_F1_2"/>
    <property type="match status" value="1"/>
</dbReference>
<feature type="transmembrane region" description="Helical" evidence="14">
    <location>
        <begin position="135"/>
        <end position="155"/>
    </location>
</feature>
<keyword evidence="8 14" id="KW-0472">Membrane</keyword>
<keyword evidence="9" id="KW-1015">Disulfide bond</keyword>
<evidence type="ECO:0000256" key="8">
    <source>
        <dbReference type="ARBA" id="ARBA00023136"/>
    </source>
</evidence>
<name>A0A3P9CWC1_9CICH</name>
<keyword evidence="3 14" id="KW-0716">Sensory transduction</keyword>
<feature type="transmembrane region" description="Helical" evidence="14">
    <location>
        <begin position="232"/>
        <end position="253"/>
    </location>
</feature>
<evidence type="ECO:0000259" key="15">
    <source>
        <dbReference type="PROSITE" id="PS50262"/>
    </source>
</evidence>
<dbReference type="FunFam" id="1.20.1070.10:FF:000024">
    <property type="entry name" value="Olfactory receptor"/>
    <property type="match status" value="1"/>
</dbReference>
<reference evidence="16" key="3">
    <citation type="submission" date="2025-09" db="UniProtKB">
        <authorList>
            <consortium name="Ensembl"/>
        </authorList>
    </citation>
    <scope>IDENTIFICATION</scope>
</reference>
<proteinExistence type="inferred from homology"/>
<comment type="similarity">
    <text evidence="13">Belongs to the G-protein coupled receptor 1 family.</text>
</comment>
<dbReference type="GO" id="GO:0004984">
    <property type="term" value="F:olfactory receptor activity"/>
    <property type="evidence" value="ECO:0007669"/>
    <property type="project" value="InterPro"/>
</dbReference>
<feature type="domain" description="G-protein coupled receptors family 1 profile" evidence="15">
    <location>
        <begin position="35"/>
        <end position="283"/>
    </location>
</feature>
<keyword evidence="17" id="KW-1185">Reference proteome</keyword>
<feature type="transmembrane region" description="Helical" evidence="14">
    <location>
        <begin position="53"/>
        <end position="73"/>
    </location>
</feature>
<feature type="transmembrane region" description="Helical" evidence="14">
    <location>
        <begin position="20"/>
        <end position="44"/>
    </location>
</feature>
<dbReference type="PANTHER" id="PTHR26451:SF847">
    <property type="entry name" value="ODORANT RECEPTOR-RELATED"/>
    <property type="match status" value="1"/>
</dbReference>
<dbReference type="Pfam" id="PF13853">
    <property type="entry name" value="7tm_4"/>
    <property type="match status" value="1"/>
</dbReference>
<organism evidence="16 17">
    <name type="scientific">Maylandia zebra</name>
    <name type="common">zebra mbuna</name>
    <dbReference type="NCBI Taxonomy" id="106582"/>
    <lineage>
        <taxon>Eukaryota</taxon>
        <taxon>Metazoa</taxon>
        <taxon>Chordata</taxon>
        <taxon>Craniata</taxon>
        <taxon>Vertebrata</taxon>
        <taxon>Euteleostomi</taxon>
        <taxon>Actinopterygii</taxon>
        <taxon>Neopterygii</taxon>
        <taxon>Teleostei</taxon>
        <taxon>Neoteleostei</taxon>
        <taxon>Acanthomorphata</taxon>
        <taxon>Ovalentaria</taxon>
        <taxon>Cichlomorphae</taxon>
        <taxon>Cichliformes</taxon>
        <taxon>Cichlidae</taxon>
        <taxon>African cichlids</taxon>
        <taxon>Pseudocrenilabrinae</taxon>
        <taxon>Haplochromini</taxon>
        <taxon>Maylandia</taxon>
        <taxon>Maylandia zebra complex</taxon>
    </lineage>
</organism>
<keyword evidence="12 13" id="KW-0807">Transducer</keyword>
<evidence type="ECO:0000256" key="7">
    <source>
        <dbReference type="ARBA" id="ARBA00023040"/>
    </source>
</evidence>
<keyword evidence="11" id="KW-0325">Glycoprotein</keyword>
<evidence type="ECO:0000256" key="3">
    <source>
        <dbReference type="ARBA" id="ARBA00022606"/>
    </source>
</evidence>
<evidence type="ECO:0000256" key="13">
    <source>
        <dbReference type="RuleBase" id="RU000688"/>
    </source>
</evidence>
<dbReference type="AlphaFoldDB" id="A0A3P9CWC1"/>
<dbReference type="GO" id="GO:0004930">
    <property type="term" value="F:G protein-coupled receptor activity"/>
    <property type="evidence" value="ECO:0007669"/>
    <property type="project" value="UniProtKB-KW"/>
</dbReference>
<evidence type="ECO:0000256" key="1">
    <source>
        <dbReference type="ARBA" id="ARBA00004651"/>
    </source>
</evidence>
<keyword evidence="6 14" id="KW-1133">Transmembrane helix</keyword>
<keyword evidence="4 13" id="KW-0812">Transmembrane</keyword>
<evidence type="ECO:0000256" key="11">
    <source>
        <dbReference type="ARBA" id="ARBA00023180"/>
    </source>
</evidence>
<reference evidence="16 17" key="1">
    <citation type="journal article" date="2014" name="Nature">
        <title>The genomic substrate for adaptive radiation in African cichlid fish.</title>
        <authorList>
            <person name="Brawand D."/>
            <person name="Wagner C.E."/>
            <person name="Li Y.I."/>
            <person name="Malinsky M."/>
            <person name="Keller I."/>
            <person name="Fan S."/>
            <person name="Simakov O."/>
            <person name="Ng A.Y."/>
            <person name="Lim Z.W."/>
            <person name="Bezault E."/>
            <person name="Turner-Maier J."/>
            <person name="Johnson J."/>
            <person name="Alcazar R."/>
            <person name="Noh H.J."/>
            <person name="Russell P."/>
            <person name="Aken B."/>
            <person name="Alfoldi J."/>
            <person name="Amemiya C."/>
            <person name="Azzouzi N."/>
            <person name="Baroiller J.F."/>
            <person name="Barloy-Hubler F."/>
            <person name="Berlin A."/>
            <person name="Bloomquist R."/>
            <person name="Carleton K.L."/>
            <person name="Conte M.A."/>
            <person name="D'Cotta H."/>
            <person name="Eshel O."/>
            <person name="Gaffney L."/>
            <person name="Galibert F."/>
            <person name="Gante H.F."/>
            <person name="Gnerre S."/>
            <person name="Greuter L."/>
            <person name="Guyon R."/>
            <person name="Haddad N.S."/>
            <person name="Haerty W."/>
            <person name="Harris R.M."/>
            <person name="Hofmann H.A."/>
            <person name="Hourlier T."/>
            <person name="Hulata G."/>
            <person name="Jaffe D.B."/>
            <person name="Lara M."/>
            <person name="Lee A.P."/>
            <person name="MacCallum I."/>
            <person name="Mwaiko S."/>
            <person name="Nikaido M."/>
            <person name="Nishihara H."/>
            <person name="Ozouf-Costaz C."/>
            <person name="Penman D.J."/>
            <person name="Przybylski D."/>
            <person name="Rakotomanga M."/>
            <person name="Renn S.C.P."/>
            <person name="Ribeiro F.J."/>
            <person name="Ron M."/>
            <person name="Salzburger W."/>
            <person name="Sanchez-Pulido L."/>
            <person name="Santos M.E."/>
            <person name="Searle S."/>
            <person name="Sharpe T."/>
            <person name="Swofford R."/>
            <person name="Tan F.J."/>
            <person name="Williams L."/>
            <person name="Young S."/>
            <person name="Yin S."/>
            <person name="Okada N."/>
            <person name="Kocher T.D."/>
            <person name="Miska E.A."/>
            <person name="Lander E.S."/>
            <person name="Venkatesh B."/>
            <person name="Fernald R.D."/>
            <person name="Meyer A."/>
            <person name="Ponting C.P."/>
            <person name="Streelman J.T."/>
            <person name="Lindblad-Toh K."/>
            <person name="Seehausen O."/>
            <person name="Di Palma F."/>
        </authorList>
    </citation>
    <scope>NUCLEOTIDE SEQUENCE</scope>
</reference>
<evidence type="ECO:0000256" key="2">
    <source>
        <dbReference type="ARBA" id="ARBA00022475"/>
    </source>
</evidence>
<dbReference type="GeneTree" id="ENSGT01030000234640"/>
<dbReference type="InterPro" id="IPR052921">
    <property type="entry name" value="GPCR1_Superfamily_Member"/>
</dbReference>
<evidence type="ECO:0000256" key="4">
    <source>
        <dbReference type="ARBA" id="ARBA00022692"/>
    </source>
</evidence>
<evidence type="ECO:0000313" key="17">
    <source>
        <dbReference type="Proteomes" id="UP000265160"/>
    </source>
</evidence>